<dbReference type="AlphaFoldDB" id="A0A9X2HD81"/>
<keyword evidence="2" id="KW-1185">Reference proteome</keyword>
<accession>A0A9X2HD81</accession>
<sequence>MAKSAKFSKIKGTNSDDEFQIVDPDFSYDGKKGVDIAVFHSSFDDFDFARKGTGNDKVTVTDSTGGIYEFKKVETLLFDNGTAQLDDDVYYSTATGATTRVDTQIAASAQDGGELFVGSGNSVNDFVVTQSESVGIELALAVKYRQGPSQDPVSVDADGTVHFQVNDGVQSTTNGSSSNNANRAAWSFDYSIATGLDGATTDLSDFTFKLLIDVDPTAGTEFRELTMVDHGGAIINDTGFVWIDQDGAPTISDDGGNANVAQNSENYAFGFIEDFIDADPNTPGQQPYAPGFGPAEFDIRLEAYDSGHNLIAANQIAVEVIDFV</sequence>
<organism evidence="1 2">
    <name type="scientific">Aurantimonas marianensis</name>
    <dbReference type="NCBI Taxonomy" id="2920428"/>
    <lineage>
        <taxon>Bacteria</taxon>
        <taxon>Pseudomonadati</taxon>
        <taxon>Pseudomonadota</taxon>
        <taxon>Alphaproteobacteria</taxon>
        <taxon>Hyphomicrobiales</taxon>
        <taxon>Aurantimonadaceae</taxon>
        <taxon>Aurantimonas</taxon>
    </lineage>
</organism>
<dbReference type="Proteomes" id="UP001155220">
    <property type="component" value="Unassembled WGS sequence"/>
</dbReference>
<reference evidence="1" key="1">
    <citation type="submission" date="2022-03" db="EMBL/GenBank/DDBJ databases">
        <title>Aurantimonas Liuensis sp. Nov., isolated from the hadal seawater of the Mariana Trench.</title>
        <authorList>
            <person name="Liu R."/>
        </authorList>
    </citation>
    <scope>NUCLEOTIDE SEQUENCE</scope>
    <source>
        <strain evidence="1">LRZ36</strain>
    </source>
</reference>
<dbReference type="EMBL" id="JALHBS010000055">
    <property type="protein sequence ID" value="MCP3055504.1"/>
    <property type="molecule type" value="Genomic_DNA"/>
</dbReference>
<evidence type="ECO:0000313" key="1">
    <source>
        <dbReference type="EMBL" id="MCP3055504.1"/>
    </source>
</evidence>
<evidence type="ECO:0000313" key="2">
    <source>
        <dbReference type="Proteomes" id="UP001155220"/>
    </source>
</evidence>
<proteinExistence type="predicted"/>
<name>A0A9X2HD81_9HYPH</name>
<gene>
    <name evidence="1" type="ORF">MJ956_10165</name>
</gene>
<comment type="caution">
    <text evidence="1">The sequence shown here is derived from an EMBL/GenBank/DDBJ whole genome shotgun (WGS) entry which is preliminary data.</text>
</comment>
<protein>
    <submittedName>
        <fullName evidence="1">Uncharacterized protein</fullName>
    </submittedName>
</protein>
<dbReference type="RefSeq" id="WP_253964356.1">
    <property type="nucleotide sequence ID" value="NZ_JALHBS010000055.1"/>
</dbReference>